<dbReference type="InterPro" id="IPR011050">
    <property type="entry name" value="Pectin_lyase_fold/virulence"/>
</dbReference>
<reference evidence="10 11" key="1">
    <citation type="submission" date="2021-03" db="EMBL/GenBank/DDBJ databases">
        <title>Muricauda lutimaris sp. nov. and Muricauda ruestringensis sp. nov, two marine members of the Flavobacteriaceae isolated from deep sea sediments of Western Pacific.</title>
        <authorList>
            <person name="Zhao S."/>
            <person name="Liu R."/>
        </authorList>
    </citation>
    <scope>NUCLEOTIDE SEQUENCE [LARGE SCALE GENOMIC DNA]</scope>
    <source>
        <strain evidence="10 11">BC31-1-A7</strain>
    </source>
</reference>
<gene>
    <name evidence="10" type="ORF">J0656_02270</name>
</gene>
<feature type="transmembrane region" description="Helical" evidence="9">
    <location>
        <begin position="12"/>
        <end position="31"/>
    </location>
</feature>
<comment type="caution">
    <text evidence="10">The sequence shown here is derived from an EMBL/GenBank/DDBJ whole genome shotgun (WGS) entry which is preliminary data.</text>
</comment>
<evidence type="ECO:0000256" key="1">
    <source>
        <dbReference type="ARBA" id="ARBA00001913"/>
    </source>
</evidence>
<dbReference type="PANTHER" id="PTHR40088">
    <property type="entry name" value="PECTATE LYASE (EUROFUNG)"/>
    <property type="match status" value="1"/>
</dbReference>
<evidence type="ECO:0000256" key="9">
    <source>
        <dbReference type="SAM" id="Phobius"/>
    </source>
</evidence>
<organism evidence="10 11">
    <name type="scientific">Flagellimonas aurea</name>
    <dbReference type="NCBI Taxonomy" id="2915619"/>
    <lineage>
        <taxon>Bacteria</taxon>
        <taxon>Pseudomonadati</taxon>
        <taxon>Bacteroidota</taxon>
        <taxon>Flavobacteriia</taxon>
        <taxon>Flavobacteriales</taxon>
        <taxon>Flavobacteriaceae</taxon>
        <taxon>Flagellimonas</taxon>
    </lineage>
</organism>
<evidence type="ECO:0000256" key="6">
    <source>
        <dbReference type="ARBA" id="ARBA00022837"/>
    </source>
</evidence>
<dbReference type="EMBL" id="JAFLNL010000001">
    <property type="protein sequence ID" value="MBO0352824.1"/>
    <property type="molecule type" value="Genomic_DNA"/>
</dbReference>
<keyword evidence="5" id="KW-0732">Signal</keyword>
<comment type="subcellular location">
    <subcellularLocation>
        <location evidence="2">Secreted</location>
    </subcellularLocation>
</comment>
<proteinExistence type="inferred from homology"/>
<keyword evidence="9" id="KW-0472">Membrane</keyword>
<dbReference type="RefSeq" id="WP_207031198.1">
    <property type="nucleotide sequence ID" value="NZ_JAFLNL010000001.1"/>
</dbReference>
<accession>A0ABS3G1B2</accession>
<keyword evidence="9" id="KW-0812">Transmembrane</keyword>
<evidence type="ECO:0000313" key="10">
    <source>
        <dbReference type="EMBL" id="MBO0352824.1"/>
    </source>
</evidence>
<dbReference type="Gene3D" id="2.160.20.10">
    <property type="entry name" value="Single-stranded right-handed beta-helix, Pectin lyase-like"/>
    <property type="match status" value="1"/>
</dbReference>
<dbReference type="InterPro" id="IPR012334">
    <property type="entry name" value="Pectin_lyas_fold"/>
</dbReference>
<evidence type="ECO:0000313" key="11">
    <source>
        <dbReference type="Proteomes" id="UP000664044"/>
    </source>
</evidence>
<comment type="similarity">
    <text evidence="8">Belongs to the polysaccharide lyase 9 family.</text>
</comment>
<name>A0ABS3G1B2_9FLAO</name>
<evidence type="ECO:0000256" key="3">
    <source>
        <dbReference type="ARBA" id="ARBA00022525"/>
    </source>
</evidence>
<keyword evidence="11" id="KW-1185">Reference proteome</keyword>
<evidence type="ECO:0000256" key="5">
    <source>
        <dbReference type="ARBA" id="ARBA00022729"/>
    </source>
</evidence>
<protein>
    <recommendedName>
        <fullName evidence="12">Right handed beta helix domain-containing protein</fullName>
    </recommendedName>
</protein>
<evidence type="ECO:0000256" key="2">
    <source>
        <dbReference type="ARBA" id="ARBA00004613"/>
    </source>
</evidence>
<evidence type="ECO:0000256" key="8">
    <source>
        <dbReference type="ARBA" id="ARBA00038263"/>
    </source>
</evidence>
<dbReference type="SUPFAM" id="SSF51126">
    <property type="entry name" value="Pectin lyase-like"/>
    <property type="match status" value="1"/>
</dbReference>
<keyword evidence="9" id="KW-1133">Transmembrane helix</keyword>
<evidence type="ECO:0000256" key="4">
    <source>
        <dbReference type="ARBA" id="ARBA00022723"/>
    </source>
</evidence>
<dbReference type="InterPro" id="IPR052052">
    <property type="entry name" value="Polysaccharide_Lyase_9"/>
</dbReference>
<comment type="cofactor">
    <cofactor evidence="1">
        <name>Ca(2+)</name>
        <dbReference type="ChEBI" id="CHEBI:29108"/>
    </cofactor>
</comment>
<keyword evidence="4" id="KW-0479">Metal-binding</keyword>
<dbReference type="Proteomes" id="UP000664044">
    <property type="component" value="Unassembled WGS sequence"/>
</dbReference>
<keyword evidence="3" id="KW-0964">Secreted</keyword>
<sequence>MIVELTKNRIGILKLLPIALMAIGNFMILSAQKTYYVSLSGDDDNSGLSQSKPWRTIPYAASSKSPVKPGDTVFIKAGDYSNENVVFERNGRANKQITFEGYSSIPGDAPKLNWEYGDGLNPDKMPLLDGNNRTSGIGISLHNRKYINIRNCVAVNMKINGYELRYRGVKNNLIENCKAINCGYSIRDGASYNTIRNCTSDGAASSILFFDTTEDEGAQYAGRFNVFENCVFRNSKENAIKFFHYNPATMSIVDNNTFMNCVFDGGEFLINADRENVDNKMVNCIVTNVKNYSRSTFFSVNPFEVNFDFEFTNFWNNGFEAPQGVSITPFDPNFVDLKNGDYHLTETSPCIGIGTLKNAPQIDFDGQKRNKEQIDLGPFMFKGTNKTQEK</sequence>
<dbReference type="PANTHER" id="PTHR40088:SF1">
    <property type="entry name" value="PECTATE LYASE PEL9"/>
    <property type="match status" value="1"/>
</dbReference>
<evidence type="ECO:0008006" key="12">
    <source>
        <dbReference type="Google" id="ProtNLM"/>
    </source>
</evidence>
<evidence type="ECO:0000256" key="7">
    <source>
        <dbReference type="ARBA" id="ARBA00023239"/>
    </source>
</evidence>
<keyword evidence="7" id="KW-0456">Lyase</keyword>
<keyword evidence="6" id="KW-0106">Calcium</keyword>